<proteinExistence type="predicted"/>
<sequence length="54" mass="6248">MERYLKSIDKSLKTIASELKKMNQSQQAEPFEKKYKDAPCCDVDIENIRPEGSI</sequence>
<name>A0ABU7VHJ7_9BACI</name>
<evidence type="ECO:0000313" key="1">
    <source>
        <dbReference type="EMBL" id="MEF2293133.1"/>
    </source>
</evidence>
<reference evidence="1 2" key="1">
    <citation type="submission" date="2024-01" db="EMBL/GenBank/DDBJ databases">
        <title>Survival strategy associated with biotechnological potential of Virgibacillus dokdonensis T4.6 isolated from salt-fermented shrimp paste.</title>
        <authorList>
            <person name="Doan T.V."/>
            <person name="Quach N.T."/>
            <person name="Phi Q.-T."/>
        </authorList>
    </citation>
    <scope>NUCLEOTIDE SEQUENCE [LARGE SCALE GENOMIC DNA]</scope>
    <source>
        <strain evidence="1 2">T4.6</strain>
    </source>
</reference>
<accession>A0ABU7VHJ7</accession>
<protein>
    <submittedName>
        <fullName evidence="1">Uncharacterized protein</fullName>
    </submittedName>
</protein>
<dbReference type="RefSeq" id="WP_331805682.1">
    <property type="nucleotide sequence ID" value="NZ_JAZHPM010000026.1"/>
</dbReference>
<comment type="caution">
    <text evidence="1">The sequence shown here is derived from an EMBL/GenBank/DDBJ whole genome shotgun (WGS) entry which is preliminary data.</text>
</comment>
<gene>
    <name evidence="1" type="ORF">V2W34_14120</name>
</gene>
<keyword evidence="2" id="KW-1185">Reference proteome</keyword>
<evidence type="ECO:0000313" key="2">
    <source>
        <dbReference type="Proteomes" id="UP001356080"/>
    </source>
</evidence>
<dbReference type="EMBL" id="JAZHPM010000026">
    <property type="protein sequence ID" value="MEF2293133.1"/>
    <property type="molecule type" value="Genomic_DNA"/>
</dbReference>
<organism evidence="1 2">
    <name type="scientific">Virgibacillus dokdonensis</name>
    <dbReference type="NCBI Taxonomy" id="302167"/>
    <lineage>
        <taxon>Bacteria</taxon>
        <taxon>Bacillati</taxon>
        <taxon>Bacillota</taxon>
        <taxon>Bacilli</taxon>
        <taxon>Bacillales</taxon>
        <taxon>Bacillaceae</taxon>
        <taxon>Virgibacillus</taxon>
    </lineage>
</organism>
<dbReference type="Proteomes" id="UP001356080">
    <property type="component" value="Unassembled WGS sequence"/>
</dbReference>